<dbReference type="PANTHER" id="PTHR47561:SF1">
    <property type="entry name" value="POLYSACCHARIDE DEACETYLASE FAMILY PROTEIN (AFU_ORTHOLOGUE AFUA_6G05030)"/>
    <property type="match status" value="1"/>
</dbReference>
<dbReference type="Proteomes" id="UP001326715">
    <property type="component" value="Chromosome"/>
</dbReference>
<dbReference type="Pfam" id="PF01522">
    <property type="entry name" value="Polysacc_deac_1"/>
    <property type="match status" value="1"/>
</dbReference>
<dbReference type="STRING" id="1004.SAMN05661012_04161"/>
<gene>
    <name evidence="2" type="ORF">SAMN05661012_04161</name>
    <name evidence="3" type="ORF">SR876_10605</name>
</gene>
<evidence type="ECO:0000313" key="5">
    <source>
        <dbReference type="Proteomes" id="UP001326715"/>
    </source>
</evidence>
<evidence type="ECO:0000259" key="1">
    <source>
        <dbReference type="Pfam" id="PF01522"/>
    </source>
</evidence>
<dbReference type="GO" id="GO:0005975">
    <property type="term" value="P:carbohydrate metabolic process"/>
    <property type="evidence" value="ECO:0007669"/>
    <property type="project" value="InterPro"/>
</dbReference>
<evidence type="ECO:0000313" key="4">
    <source>
        <dbReference type="Proteomes" id="UP000183788"/>
    </source>
</evidence>
<proteinExistence type="predicted"/>
<name>A0A1K1RQ81_9BACT</name>
<reference evidence="3 5" key="2">
    <citation type="submission" date="2023-11" db="EMBL/GenBank/DDBJ databases">
        <title>MicrobeMod: A computational toolkit for identifying prokaryotic methylation and restriction-modification with nanopore sequencing.</title>
        <authorList>
            <person name="Crits-Christoph A."/>
            <person name="Kang S.C."/>
            <person name="Lee H."/>
            <person name="Ostrov N."/>
        </authorList>
    </citation>
    <scope>NUCLEOTIDE SEQUENCE [LARGE SCALE GENOMIC DNA]</scope>
    <source>
        <strain evidence="3 5">ATCC 23090</strain>
    </source>
</reference>
<accession>A0A1K1RQ81</accession>
<evidence type="ECO:0000313" key="3">
    <source>
        <dbReference type="EMBL" id="WQG91957.1"/>
    </source>
</evidence>
<dbReference type="OrthoDB" id="9806342at2"/>
<dbReference type="Gene3D" id="3.20.20.370">
    <property type="entry name" value="Glycoside hydrolase/deacetylase"/>
    <property type="match status" value="1"/>
</dbReference>
<sequence>MTENSRYILLSFDVEEFDMPIEYDCSITLQEQLTEGWKGLQAVMEVINFAKVPATFFTTATFASHYPEAMRKMAEEHEIASHTLSHSNFRNYDLIESRIILERITGRPVYGLRMPRMMHVDMKDVKQAGYKYDSSINPTWIPGRYNNIDKPRTIFTADNMIRIPTSVSPNFRIPLFWLTFKNFPYYYFKQLVLQTLAHDGYVCLYMHPWEFTDINRFDIPNYTKRGSGKWLCERLLRLIKDLSGSAEFVTMHGYLKDRHLPV</sequence>
<dbReference type="RefSeq" id="WP_072363152.1">
    <property type="nucleotide sequence ID" value="NZ_CP139972.1"/>
</dbReference>
<evidence type="ECO:0000313" key="2">
    <source>
        <dbReference type="EMBL" id="SFW74435.1"/>
    </source>
</evidence>
<dbReference type="InterPro" id="IPR011330">
    <property type="entry name" value="Glyco_hydro/deAcase_b/a-brl"/>
</dbReference>
<dbReference type="SUPFAM" id="SSF88713">
    <property type="entry name" value="Glycoside hydrolase/deacetylase"/>
    <property type="match status" value="1"/>
</dbReference>
<protein>
    <submittedName>
        <fullName evidence="2 3">Polysaccharide deacetylase</fullName>
    </submittedName>
</protein>
<feature type="domain" description="NodB homology" evidence="1">
    <location>
        <begin position="41"/>
        <end position="116"/>
    </location>
</feature>
<dbReference type="Proteomes" id="UP000183788">
    <property type="component" value="Unassembled WGS sequence"/>
</dbReference>
<dbReference type="GO" id="GO:0016810">
    <property type="term" value="F:hydrolase activity, acting on carbon-nitrogen (but not peptide) bonds"/>
    <property type="evidence" value="ECO:0007669"/>
    <property type="project" value="InterPro"/>
</dbReference>
<dbReference type="InterPro" id="IPR002509">
    <property type="entry name" value="NODB_dom"/>
</dbReference>
<reference evidence="2 4" key="1">
    <citation type="submission" date="2016-11" db="EMBL/GenBank/DDBJ databases">
        <authorList>
            <person name="Jaros S."/>
            <person name="Januszkiewicz K."/>
            <person name="Wedrychowicz H."/>
        </authorList>
    </citation>
    <scope>NUCLEOTIDE SEQUENCE [LARGE SCALE GENOMIC DNA]</scope>
    <source>
        <strain evidence="2 4">DSM 784</strain>
    </source>
</reference>
<dbReference type="PANTHER" id="PTHR47561">
    <property type="entry name" value="POLYSACCHARIDE DEACETYLASE FAMILY PROTEIN (AFU_ORTHOLOGUE AFUA_6G05030)"/>
    <property type="match status" value="1"/>
</dbReference>
<organism evidence="2 4">
    <name type="scientific">Chitinophaga sancti</name>
    <dbReference type="NCBI Taxonomy" id="1004"/>
    <lineage>
        <taxon>Bacteria</taxon>
        <taxon>Pseudomonadati</taxon>
        <taxon>Bacteroidota</taxon>
        <taxon>Chitinophagia</taxon>
        <taxon>Chitinophagales</taxon>
        <taxon>Chitinophagaceae</taxon>
        <taxon>Chitinophaga</taxon>
    </lineage>
</organism>
<dbReference type="AlphaFoldDB" id="A0A1K1RQ81"/>
<dbReference type="EMBL" id="CP140154">
    <property type="protein sequence ID" value="WQG91957.1"/>
    <property type="molecule type" value="Genomic_DNA"/>
</dbReference>
<dbReference type="EMBL" id="FPIZ01000013">
    <property type="protein sequence ID" value="SFW74435.1"/>
    <property type="molecule type" value="Genomic_DNA"/>
</dbReference>
<keyword evidence="5" id="KW-1185">Reference proteome</keyword>